<evidence type="ECO:0000313" key="3">
    <source>
        <dbReference type="Proteomes" id="UP001343257"/>
    </source>
</evidence>
<evidence type="ECO:0000313" key="2">
    <source>
        <dbReference type="EMBL" id="MED5018533.1"/>
    </source>
</evidence>
<protein>
    <submittedName>
        <fullName evidence="2">GNAT family N-acetyltransferase</fullName>
    </submittedName>
</protein>
<name>A0ABU6PUH7_9BACL</name>
<dbReference type="InterPro" id="IPR000182">
    <property type="entry name" value="GNAT_dom"/>
</dbReference>
<reference evidence="2 3" key="1">
    <citation type="submission" date="2023-03" db="EMBL/GenBank/DDBJ databases">
        <title>Bacillus Genome Sequencing.</title>
        <authorList>
            <person name="Dunlap C."/>
        </authorList>
    </citation>
    <scope>NUCLEOTIDE SEQUENCE [LARGE SCALE GENOMIC DNA]</scope>
    <source>
        <strain evidence="2 3">NRS-52</strain>
    </source>
</reference>
<dbReference type="RefSeq" id="WP_328278866.1">
    <property type="nucleotide sequence ID" value="NZ_JARTLD010000036.1"/>
</dbReference>
<feature type="domain" description="N-acetyltransferase" evidence="1">
    <location>
        <begin position="28"/>
        <end position="175"/>
    </location>
</feature>
<dbReference type="PROSITE" id="PS51186">
    <property type="entry name" value="GNAT"/>
    <property type="match status" value="1"/>
</dbReference>
<comment type="caution">
    <text evidence="2">The sequence shown here is derived from an EMBL/GenBank/DDBJ whole genome shotgun (WGS) entry which is preliminary data.</text>
</comment>
<proteinExistence type="predicted"/>
<evidence type="ECO:0000259" key="1">
    <source>
        <dbReference type="PROSITE" id="PS51186"/>
    </source>
</evidence>
<dbReference type="Proteomes" id="UP001343257">
    <property type="component" value="Unassembled WGS sequence"/>
</dbReference>
<dbReference type="EMBL" id="JARTLD010000036">
    <property type="protein sequence ID" value="MED5018533.1"/>
    <property type="molecule type" value="Genomic_DNA"/>
</dbReference>
<keyword evidence="3" id="KW-1185">Reference proteome</keyword>
<gene>
    <name evidence="2" type="ORF">P9847_14590</name>
</gene>
<sequence>MNEPNLPQLVMTHEDLTMLPSLTEMGLYQLSAFRPGDEQAWETIIGESFQTEFSFEEFMKKDAAYKPERILIVWKDGDPAATASAWHHPKLGNDTGYLHMVGARNAYAGQGLGQFVTHAALIHMQKEGRTKALLNTDDFRIPAIITYLRLGFVPVISHESHAARWSDIAEHLRDTGLRAIIEGSLPHEK</sequence>
<dbReference type="Gene3D" id="3.40.630.30">
    <property type="match status" value="1"/>
</dbReference>
<dbReference type="InterPro" id="IPR016181">
    <property type="entry name" value="Acyl_CoA_acyltransferase"/>
</dbReference>
<dbReference type="Pfam" id="PF00583">
    <property type="entry name" value="Acetyltransf_1"/>
    <property type="match status" value="1"/>
</dbReference>
<dbReference type="SUPFAM" id="SSF55729">
    <property type="entry name" value="Acyl-CoA N-acyltransferases (Nat)"/>
    <property type="match status" value="1"/>
</dbReference>
<accession>A0ABU6PUH7</accession>
<dbReference type="CDD" id="cd04301">
    <property type="entry name" value="NAT_SF"/>
    <property type="match status" value="1"/>
</dbReference>
<organism evidence="2 3">
    <name type="scientific">Paenibacillus chibensis</name>
    <dbReference type="NCBI Taxonomy" id="59846"/>
    <lineage>
        <taxon>Bacteria</taxon>
        <taxon>Bacillati</taxon>
        <taxon>Bacillota</taxon>
        <taxon>Bacilli</taxon>
        <taxon>Bacillales</taxon>
        <taxon>Paenibacillaceae</taxon>
        <taxon>Paenibacillus</taxon>
    </lineage>
</organism>